<dbReference type="Pfam" id="PF01557">
    <property type="entry name" value="FAA_hydrolase"/>
    <property type="match status" value="1"/>
</dbReference>
<organism evidence="2 3">
    <name type="scientific">Pseudonocardia benzenivorans</name>
    <dbReference type="NCBI Taxonomy" id="228005"/>
    <lineage>
        <taxon>Bacteria</taxon>
        <taxon>Bacillati</taxon>
        <taxon>Actinomycetota</taxon>
        <taxon>Actinomycetes</taxon>
        <taxon>Pseudonocardiales</taxon>
        <taxon>Pseudonocardiaceae</taxon>
        <taxon>Pseudonocardia</taxon>
    </lineage>
</organism>
<keyword evidence="3" id="KW-1185">Reference proteome</keyword>
<name>A0ABW3VIT3_9PSEU</name>
<dbReference type="Proteomes" id="UP001597182">
    <property type="component" value="Unassembled WGS sequence"/>
</dbReference>
<reference evidence="3" key="1">
    <citation type="journal article" date="2019" name="Int. J. Syst. Evol. Microbiol.">
        <title>The Global Catalogue of Microorganisms (GCM) 10K type strain sequencing project: providing services to taxonomists for standard genome sequencing and annotation.</title>
        <authorList>
            <consortium name="The Broad Institute Genomics Platform"/>
            <consortium name="The Broad Institute Genome Sequencing Center for Infectious Disease"/>
            <person name="Wu L."/>
            <person name="Ma J."/>
        </authorList>
    </citation>
    <scope>NUCLEOTIDE SEQUENCE [LARGE SCALE GENOMIC DNA]</scope>
    <source>
        <strain evidence="3">CCUG 49018</strain>
    </source>
</reference>
<gene>
    <name evidence="2" type="ORF">ACFQ34_15020</name>
</gene>
<sequence>MVGTGTPVAVPPGSAAFDYELEVAVVIGREGSDIPVEQAWSHVAGVTILCDWSARDLQAHEMAVGLGPAKGKDSATTLGPWLVTPDELEPYRRGHGFDRAMRASVNGVGYSAGTLADLYWSFEEMIAYASRGTRLVPGDVLGSGTVGTGCILELSRVHGGDRYPWLVPGDEVELSVEGLGSIQHVVRAGASVPPLRQRPA</sequence>
<dbReference type="RefSeq" id="WP_346090134.1">
    <property type="nucleotide sequence ID" value="NZ_BAABKS010000006.1"/>
</dbReference>
<evidence type="ECO:0000313" key="3">
    <source>
        <dbReference type="Proteomes" id="UP001597182"/>
    </source>
</evidence>
<protein>
    <submittedName>
        <fullName evidence="2">Fumarylacetoacetate hydrolase family protein</fullName>
    </submittedName>
</protein>
<dbReference type="Gene3D" id="3.90.850.10">
    <property type="entry name" value="Fumarylacetoacetase-like, C-terminal domain"/>
    <property type="match status" value="1"/>
</dbReference>
<evidence type="ECO:0000259" key="1">
    <source>
        <dbReference type="Pfam" id="PF01557"/>
    </source>
</evidence>
<dbReference type="PANTHER" id="PTHR43211">
    <property type="entry name" value="FUMARYLACETOACETATE HYDROLASE"/>
    <property type="match status" value="1"/>
</dbReference>
<dbReference type="SUPFAM" id="SSF56529">
    <property type="entry name" value="FAH"/>
    <property type="match status" value="1"/>
</dbReference>
<evidence type="ECO:0000313" key="2">
    <source>
        <dbReference type="EMBL" id="MFD1234600.1"/>
    </source>
</evidence>
<dbReference type="EMBL" id="JBHTMB010000134">
    <property type="protein sequence ID" value="MFD1234600.1"/>
    <property type="molecule type" value="Genomic_DNA"/>
</dbReference>
<accession>A0ABW3VIT3</accession>
<dbReference type="GO" id="GO:0016787">
    <property type="term" value="F:hydrolase activity"/>
    <property type="evidence" value="ECO:0007669"/>
    <property type="project" value="UniProtKB-KW"/>
</dbReference>
<dbReference type="PANTHER" id="PTHR43211:SF1">
    <property type="entry name" value="BLL6422 PROTEIN"/>
    <property type="match status" value="1"/>
</dbReference>
<proteinExistence type="predicted"/>
<keyword evidence="2" id="KW-0378">Hydrolase</keyword>
<feature type="domain" description="Fumarylacetoacetase-like C-terminal" evidence="1">
    <location>
        <begin position="1"/>
        <end position="186"/>
    </location>
</feature>
<dbReference type="InterPro" id="IPR036663">
    <property type="entry name" value="Fumarylacetoacetase_C_sf"/>
</dbReference>
<dbReference type="InterPro" id="IPR011234">
    <property type="entry name" value="Fumarylacetoacetase-like_C"/>
</dbReference>
<comment type="caution">
    <text evidence="2">The sequence shown here is derived from an EMBL/GenBank/DDBJ whole genome shotgun (WGS) entry which is preliminary data.</text>
</comment>